<accession>A0A077WI64</accession>
<protein>
    <recommendedName>
        <fullName evidence="7">Major facilitator superfamily (MFS) profile domain-containing protein</fullName>
    </recommendedName>
</protein>
<dbReference type="GO" id="GO:0016020">
    <property type="term" value="C:membrane"/>
    <property type="evidence" value="ECO:0007669"/>
    <property type="project" value="UniProtKB-SubCell"/>
</dbReference>
<proteinExistence type="predicted"/>
<keyword evidence="2" id="KW-0813">Transport</keyword>
<evidence type="ECO:0000259" key="7">
    <source>
        <dbReference type="PROSITE" id="PS50850"/>
    </source>
</evidence>
<feature type="transmembrane region" description="Helical" evidence="6">
    <location>
        <begin position="173"/>
        <end position="195"/>
    </location>
</feature>
<keyword evidence="4 6" id="KW-1133">Transmembrane helix</keyword>
<organism evidence="8">
    <name type="scientific">Lichtheimia ramosa</name>
    <dbReference type="NCBI Taxonomy" id="688394"/>
    <lineage>
        <taxon>Eukaryota</taxon>
        <taxon>Fungi</taxon>
        <taxon>Fungi incertae sedis</taxon>
        <taxon>Mucoromycota</taxon>
        <taxon>Mucoromycotina</taxon>
        <taxon>Mucoromycetes</taxon>
        <taxon>Mucorales</taxon>
        <taxon>Lichtheimiaceae</taxon>
        <taxon>Lichtheimia</taxon>
    </lineage>
</organism>
<dbReference type="PROSITE" id="PS50850">
    <property type="entry name" value="MFS"/>
    <property type="match status" value="1"/>
</dbReference>
<feature type="domain" description="Major facilitator superfamily (MFS) profile" evidence="7">
    <location>
        <begin position="47"/>
        <end position="458"/>
    </location>
</feature>
<feature type="transmembrane region" description="Helical" evidence="6">
    <location>
        <begin position="316"/>
        <end position="332"/>
    </location>
</feature>
<evidence type="ECO:0000256" key="6">
    <source>
        <dbReference type="SAM" id="Phobius"/>
    </source>
</evidence>
<feature type="transmembrane region" description="Helical" evidence="6">
    <location>
        <begin position="344"/>
        <end position="363"/>
    </location>
</feature>
<sequence>MSDKQHDIKATDNEKPNANVTILHEEIVSEEEQKIKKRALRKITLHVLFPMSALYFMNYLDRGIIGNAKLGGIIEDLNMSSEQYNWCLSIFYFGYVLSDIPSNLMMRRFNGVYWISFLAFMWGSLTMVVAAVTNYAGLMVLRLFLGTFEAGFMAGALYFFAKWFTRRELGQRLGFYYSFSALGAACGGLIAYGISTIPTHTLNTWQWLFLIEGCPAILLALFILWFVPDKPETAKCLTEDERKMTVKYLMEDHSFQEKESFSWATAISVLREPKLYLFTFMMLIGLVPSHGTSLALPSLVDGMGNWGKAESQALTTPPYIIQFITSIISGWISQRWIQRGYQMVLTDLFGVAGFLMLVVVPHHLIAVRYFAVCLAMIGTSGNTPVKAAWYTHSFAGLSRRAIAVAIVEMVGNVVGGVIGGQIFYDPPNYTHGNAIALACHCLRIIGAIGMRLLLARENKRREKMTPEEKEREIAKYGGEAMAGDRHPDYRYVL</sequence>
<dbReference type="PANTHER" id="PTHR43791">
    <property type="entry name" value="PERMEASE-RELATED"/>
    <property type="match status" value="1"/>
</dbReference>
<dbReference type="OrthoDB" id="2985014at2759"/>
<dbReference type="FunFam" id="1.20.1250.20:FF:000057">
    <property type="entry name" value="MFS general substrate transporter"/>
    <property type="match status" value="1"/>
</dbReference>
<dbReference type="InterPro" id="IPR011701">
    <property type="entry name" value="MFS"/>
</dbReference>
<feature type="transmembrane region" description="Helical" evidence="6">
    <location>
        <begin position="435"/>
        <end position="454"/>
    </location>
</feature>
<dbReference type="AlphaFoldDB" id="A0A077WI64"/>
<keyword evidence="5 6" id="KW-0472">Membrane</keyword>
<evidence type="ECO:0000256" key="4">
    <source>
        <dbReference type="ARBA" id="ARBA00022989"/>
    </source>
</evidence>
<evidence type="ECO:0000313" key="8">
    <source>
        <dbReference type="EMBL" id="CDS06748.1"/>
    </source>
</evidence>
<feature type="transmembrane region" description="Helical" evidence="6">
    <location>
        <begin position="43"/>
        <end position="60"/>
    </location>
</feature>
<feature type="transmembrane region" description="Helical" evidence="6">
    <location>
        <begin position="369"/>
        <end position="389"/>
    </location>
</feature>
<evidence type="ECO:0000256" key="5">
    <source>
        <dbReference type="ARBA" id="ARBA00023136"/>
    </source>
</evidence>
<feature type="transmembrane region" description="Helical" evidence="6">
    <location>
        <begin position="112"/>
        <end position="133"/>
    </location>
</feature>
<feature type="transmembrane region" description="Helical" evidence="6">
    <location>
        <begin position="207"/>
        <end position="227"/>
    </location>
</feature>
<dbReference type="GO" id="GO:0022857">
    <property type="term" value="F:transmembrane transporter activity"/>
    <property type="evidence" value="ECO:0007669"/>
    <property type="project" value="InterPro"/>
</dbReference>
<reference evidence="8" key="1">
    <citation type="journal article" date="2014" name="Genome Announc.">
        <title>De novo whole-genome sequence and genome annotation of Lichtheimia ramosa.</title>
        <authorList>
            <person name="Linde J."/>
            <person name="Schwartze V."/>
            <person name="Binder U."/>
            <person name="Lass-Florl C."/>
            <person name="Voigt K."/>
            <person name="Horn F."/>
        </authorList>
    </citation>
    <scope>NUCLEOTIDE SEQUENCE</scope>
    <source>
        <strain evidence="8">JMRC FSU:6197</strain>
    </source>
</reference>
<feature type="transmembrane region" description="Helical" evidence="6">
    <location>
        <begin position="401"/>
        <end position="423"/>
    </location>
</feature>
<dbReference type="SUPFAM" id="SSF103473">
    <property type="entry name" value="MFS general substrate transporter"/>
    <property type="match status" value="1"/>
</dbReference>
<dbReference type="Pfam" id="PF07690">
    <property type="entry name" value="MFS_1"/>
    <property type="match status" value="1"/>
</dbReference>
<evidence type="ECO:0000256" key="2">
    <source>
        <dbReference type="ARBA" id="ARBA00022448"/>
    </source>
</evidence>
<feature type="transmembrane region" description="Helical" evidence="6">
    <location>
        <begin position="139"/>
        <end position="161"/>
    </location>
</feature>
<feature type="transmembrane region" description="Helical" evidence="6">
    <location>
        <begin position="275"/>
        <end position="296"/>
    </location>
</feature>
<dbReference type="InterPro" id="IPR020846">
    <property type="entry name" value="MFS_dom"/>
</dbReference>
<dbReference type="Gene3D" id="1.20.1250.20">
    <property type="entry name" value="MFS general substrate transporter like domains"/>
    <property type="match status" value="2"/>
</dbReference>
<dbReference type="PANTHER" id="PTHR43791:SF36">
    <property type="entry name" value="TRANSPORTER, PUTATIVE (AFU_ORTHOLOGUE AFUA_6G08340)-RELATED"/>
    <property type="match status" value="1"/>
</dbReference>
<feature type="transmembrane region" description="Helical" evidence="6">
    <location>
        <begin position="83"/>
        <end position="100"/>
    </location>
</feature>
<gene>
    <name evidence="8" type="ORF">LRAMOSA09275</name>
</gene>
<comment type="subcellular location">
    <subcellularLocation>
        <location evidence="1">Membrane</location>
        <topology evidence="1">Multi-pass membrane protein</topology>
    </subcellularLocation>
</comment>
<dbReference type="InterPro" id="IPR036259">
    <property type="entry name" value="MFS_trans_sf"/>
</dbReference>
<evidence type="ECO:0000256" key="1">
    <source>
        <dbReference type="ARBA" id="ARBA00004141"/>
    </source>
</evidence>
<name>A0A077WI64_9FUNG</name>
<evidence type="ECO:0000256" key="3">
    <source>
        <dbReference type="ARBA" id="ARBA00022692"/>
    </source>
</evidence>
<dbReference type="EMBL" id="LK023321">
    <property type="protein sequence ID" value="CDS06748.1"/>
    <property type="molecule type" value="Genomic_DNA"/>
</dbReference>
<keyword evidence="3 6" id="KW-0812">Transmembrane</keyword>